<dbReference type="Proteomes" id="UP001057753">
    <property type="component" value="Unassembled WGS sequence"/>
</dbReference>
<feature type="binding site" evidence="10">
    <location>
        <position position="22"/>
    </location>
    <ligand>
        <name>(6S)-5-formyl-5,6,7,8-tetrahydrofolate</name>
        <dbReference type="ChEBI" id="CHEBI:57457"/>
    </ligand>
</feature>
<dbReference type="GO" id="GO:0002098">
    <property type="term" value="P:tRNA wobble uridine modification"/>
    <property type="evidence" value="ECO:0007669"/>
    <property type="project" value="TreeGrafter"/>
</dbReference>
<dbReference type="PANTHER" id="PTHR42714">
    <property type="entry name" value="TRNA MODIFICATION GTPASE GTPBP3"/>
    <property type="match status" value="1"/>
</dbReference>
<evidence type="ECO:0000256" key="1">
    <source>
        <dbReference type="ARBA" id="ARBA00011043"/>
    </source>
</evidence>
<comment type="function">
    <text evidence="10">Exhibits a very high intrinsic GTPase hydrolysis rate. Involved in the addition of a carboxymethylaminomethyl (cmnm) group at the wobble position (U34) of certain tRNAs, forming tRNA-cmnm(5)s(2)U34.</text>
</comment>
<feature type="binding site" evidence="10">
    <location>
        <position position="85"/>
    </location>
    <ligand>
        <name>(6S)-5-formyl-5,6,7,8-tetrahydrofolate</name>
        <dbReference type="ChEBI" id="CHEBI:57457"/>
    </ligand>
</feature>
<dbReference type="CDD" id="cd04164">
    <property type="entry name" value="trmE"/>
    <property type="match status" value="1"/>
</dbReference>
<evidence type="ECO:0000313" key="14">
    <source>
        <dbReference type="Proteomes" id="UP001057753"/>
    </source>
</evidence>
<comment type="caution">
    <text evidence="13">The sequence shown here is derived from an EMBL/GenBank/DDBJ whole genome shotgun (WGS) entry which is preliminary data.</text>
</comment>
<dbReference type="InterPro" id="IPR025867">
    <property type="entry name" value="MnmE_helical"/>
</dbReference>
<dbReference type="InterPro" id="IPR004520">
    <property type="entry name" value="GTPase_MnmE"/>
</dbReference>
<dbReference type="InterPro" id="IPR006073">
    <property type="entry name" value="GTP-bd"/>
</dbReference>
<dbReference type="Gene3D" id="3.30.1360.120">
    <property type="entry name" value="Probable tRNA modification gtpase trme, domain 1"/>
    <property type="match status" value="1"/>
</dbReference>
<dbReference type="PRINTS" id="PR00449">
    <property type="entry name" value="RASTRNSFRMNG"/>
</dbReference>
<name>A0A9Q4B531_SALAG</name>
<feature type="binding site" evidence="10">
    <location>
        <begin position="274"/>
        <end position="277"/>
    </location>
    <ligand>
        <name>GTP</name>
        <dbReference type="ChEBI" id="CHEBI:37565"/>
    </ligand>
</feature>
<proteinExistence type="inferred from homology"/>
<feature type="binding site" evidence="10">
    <location>
        <position position="230"/>
    </location>
    <ligand>
        <name>K(+)</name>
        <dbReference type="ChEBI" id="CHEBI:29103"/>
    </ligand>
</feature>
<feature type="domain" description="TrmE-type G" evidence="12">
    <location>
        <begin position="220"/>
        <end position="379"/>
    </location>
</feature>
<evidence type="ECO:0000256" key="2">
    <source>
        <dbReference type="ARBA" id="ARBA00022490"/>
    </source>
</evidence>
<comment type="similarity">
    <text evidence="1 10 11">Belongs to the TRAFAC class TrmE-Era-EngA-EngB-Septin-like GTPase superfamily. TrmE GTPase family.</text>
</comment>
<evidence type="ECO:0000256" key="10">
    <source>
        <dbReference type="HAMAP-Rule" id="MF_00379"/>
    </source>
</evidence>
<evidence type="ECO:0000256" key="4">
    <source>
        <dbReference type="ARBA" id="ARBA00022723"/>
    </source>
</evidence>
<dbReference type="GO" id="GO:0046872">
    <property type="term" value="F:metal ion binding"/>
    <property type="evidence" value="ECO:0007669"/>
    <property type="project" value="UniProtKB-KW"/>
</dbReference>
<accession>A0A9Q4B531</accession>
<feature type="binding site" evidence="10">
    <location>
        <position position="251"/>
    </location>
    <ligand>
        <name>K(+)</name>
        <dbReference type="ChEBI" id="CHEBI:29103"/>
    </ligand>
</feature>
<evidence type="ECO:0000256" key="8">
    <source>
        <dbReference type="ARBA" id="ARBA00022958"/>
    </source>
</evidence>
<dbReference type="Gene3D" id="1.20.120.430">
    <property type="entry name" value="tRNA modification GTPase MnmE domain 2"/>
    <property type="match status" value="1"/>
</dbReference>
<dbReference type="EMBL" id="JABXYM010000001">
    <property type="protein sequence ID" value="MCR6098486.1"/>
    <property type="molecule type" value="Genomic_DNA"/>
</dbReference>
<dbReference type="SUPFAM" id="SSF116878">
    <property type="entry name" value="TrmE connector domain"/>
    <property type="match status" value="1"/>
</dbReference>
<feature type="binding site" evidence="10">
    <location>
        <position position="124"/>
    </location>
    <ligand>
        <name>(6S)-5-formyl-5,6,7,8-tetrahydrofolate</name>
        <dbReference type="ChEBI" id="CHEBI:57457"/>
    </ligand>
</feature>
<dbReference type="AlphaFoldDB" id="A0A9Q4B531"/>
<feature type="binding site" evidence="10">
    <location>
        <begin position="230"/>
        <end position="235"/>
    </location>
    <ligand>
        <name>GTP</name>
        <dbReference type="ChEBI" id="CHEBI:37565"/>
    </ligand>
</feature>
<comment type="subunit">
    <text evidence="10">Homodimer. Heterotetramer of two MnmE and two MnmG subunits.</text>
</comment>
<evidence type="ECO:0000256" key="9">
    <source>
        <dbReference type="ARBA" id="ARBA00023134"/>
    </source>
</evidence>
<comment type="caution">
    <text evidence="10">Lacks conserved residue(s) required for the propagation of feature annotation.</text>
</comment>
<keyword evidence="7 10" id="KW-0460">Magnesium</keyword>
<dbReference type="RefSeq" id="WP_257822772.1">
    <property type="nucleotide sequence ID" value="NZ_JABXYM010000001.1"/>
</dbReference>
<evidence type="ECO:0000256" key="7">
    <source>
        <dbReference type="ARBA" id="ARBA00022842"/>
    </source>
</evidence>
<dbReference type="GO" id="GO:0003924">
    <property type="term" value="F:GTPase activity"/>
    <property type="evidence" value="ECO:0007669"/>
    <property type="project" value="UniProtKB-UniRule"/>
</dbReference>
<dbReference type="PANTHER" id="PTHR42714:SF2">
    <property type="entry name" value="TRNA MODIFICATION GTPASE GTPBP3, MITOCHONDRIAL"/>
    <property type="match status" value="1"/>
</dbReference>
<dbReference type="GO" id="GO:0030488">
    <property type="term" value="P:tRNA methylation"/>
    <property type="evidence" value="ECO:0007669"/>
    <property type="project" value="TreeGrafter"/>
</dbReference>
<dbReference type="GO" id="GO:0042802">
    <property type="term" value="F:identical protein binding"/>
    <property type="evidence" value="ECO:0007669"/>
    <property type="project" value="UniProtKB-ARBA"/>
</dbReference>
<keyword evidence="8 10" id="KW-0630">Potassium</keyword>
<dbReference type="InterPro" id="IPR031168">
    <property type="entry name" value="G_TrmE"/>
</dbReference>
<dbReference type="EC" id="3.6.-.-" evidence="10"/>
<dbReference type="NCBIfam" id="NF003661">
    <property type="entry name" value="PRK05291.1-3"/>
    <property type="match status" value="1"/>
</dbReference>
<dbReference type="InterPro" id="IPR018948">
    <property type="entry name" value="GTP-bd_TrmE_N"/>
</dbReference>
<evidence type="ECO:0000259" key="12">
    <source>
        <dbReference type="PROSITE" id="PS51709"/>
    </source>
</evidence>
<protein>
    <recommendedName>
        <fullName evidence="10">tRNA modification GTPase MnmE</fullName>
        <ecNumber evidence="10">3.6.-.-</ecNumber>
    </recommendedName>
</protein>
<dbReference type="InterPro" id="IPR027417">
    <property type="entry name" value="P-loop_NTPase"/>
</dbReference>
<dbReference type="FunFam" id="3.30.1360.120:FF:000003">
    <property type="entry name" value="tRNA modification GTPase MnmE"/>
    <property type="match status" value="1"/>
</dbReference>
<evidence type="ECO:0000256" key="5">
    <source>
        <dbReference type="ARBA" id="ARBA00022741"/>
    </source>
</evidence>
<dbReference type="InterPro" id="IPR005225">
    <property type="entry name" value="Small_GTP-bd"/>
</dbReference>
<organism evidence="13 14">
    <name type="scientific">Salipaludibacillus agaradhaerens</name>
    <name type="common">Bacillus agaradhaerens</name>
    <dbReference type="NCBI Taxonomy" id="76935"/>
    <lineage>
        <taxon>Bacteria</taxon>
        <taxon>Bacillati</taxon>
        <taxon>Bacillota</taxon>
        <taxon>Bacilli</taxon>
        <taxon>Bacillales</taxon>
        <taxon>Bacillaceae</taxon>
    </lineage>
</organism>
<dbReference type="InterPro" id="IPR027266">
    <property type="entry name" value="TrmE/GcvT-like"/>
</dbReference>
<dbReference type="Pfam" id="PF12631">
    <property type="entry name" value="MnmE_helical"/>
    <property type="match status" value="1"/>
</dbReference>
<dbReference type="SUPFAM" id="SSF52540">
    <property type="entry name" value="P-loop containing nucleoside triphosphate hydrolases"/>
    <property type="match status" value="1"/>
</dbReference>
<comment type="subcellular location">
    <subcellularLocation>
        <location evidence="10">Cytoplasm</location>
    </subcellularLocation>
</comment>
<evidence type="ECO:0000256" key="11">
    <source>
        <dbReference type="RuleBase" id="RU003313"/>
    </source>
</evidence>
<evidence type="ECO:0000313" key="13">
    <source>
        <dbReference type="EMBL" id="MCR6098486.1"/>
    </source>
</evidence>
<sequence>MEMDTIAAISTPMGEGAIGIVRVSGPDAFNIVNRLYQGKKPLIEVDSHTINYGHLIDPVSSDIIEEVMVSILKAPRTYTKEDMVEINCHGGLISVNKVLQLVLNEGARLAEPGEFTKRAFLNGRIDLSQAEGVMDLIRAKTDRAMNVAINQVEGKLSKRVQTLRQALLETVAHVEVNIDYPEYDAEEMTLEVLQEKASYVSSEIDRLLQTAHQGKILREGLSTVIIGRPNVGKSSLLNNLVHENKAIVTDIPGTTRDVIEEYVNVRGVPLRLLDTAGIRQTEDIVERLGVERSRKVVNDAELVLLVLNYNEELTTADEELFQLSEGRDTIIIVNKTDLPEKIDMKRIQSLAGSRPIVTTSLLKDEGVDELEEAIRHLFFAGDLETGDMSYVSNSRHIALLTQAKKTIEEALGAVEAGMPIDMVQIDITKAWELLGEVIGESVSESLIDQLFSQFCLGK</sequence>
<keyword evidence="6 10" id="KW-0378">Hydrolase</keyword>
<feature type="binding site" evidence="10">
    <location>
        <position position="254"/>
    </location>
    <ligand>
        <name>K(+)</name>
        <dbReference type="ChEBI" id="CHEBI:29103"/>
    </ligand>
</feature>
<dbReference type="NCBIfam" id="TIGR00450">
    <property type="entry name" value="mnmE_trmE_thdF"/>
    <property type="match status" value="1"/>
</dbReference>
<comment type="cofactor">
    <cofactor evidence="10">
        <name>K(+)</name>
        <dbReference type="ChEBI" id="CHEBI:29103"/>
    </cofactor>
    <text evidence="10">Binds 1 potassium ion per subunit.</text>
</comment>
<keyword evidence="2 10" id="KW-0963">Cytoplasm</keyword>
<feature type="binding site" evidence="10">
    <location>
        <position position="234"/>
    </location>
    <ligand>
        <name>Mg(2+)</name>
        <dbReference type="ChEBI" id="CHEBI:18420"/>
    </ligand>
</feature>
<dbReference type="NCBIfam" id="TIGR00231">
    <property type="entry name" value="small_GTP"/>
    <property type="match status" value="1"/>
</dbReference>
<dbReference type="Pfam" id="PF10396">
    <property type="entry name" value="TrmE_N"/>
    <property type="match status" value="1"/>
</dbReference>
<keyword evidence="4 10" id="KW-0479">Metal-binding</keyword>
<keyword evidence="5 10" id="KW-0547">Nucleotide-binding</keyword>
<evidence type="ECO:0000256" key="6">
    <source>
        <dbReference type="ARBA" id="ARBA00022801"/>
    </source>
</evidence>
<keyword evidence="9 10" id="KW-0342">GTP-binding</keyword>
<reference evidence="13" key="1">
    <citation type="submission" date="2020-06" db="EMBL/GenBank/DDBJ databases">
        <title>Insight into the genomes of haloalkaliphilic bacilli from Kenyan soda lakes.</title>
        <authorList>
            <person name="Mwirichia R."/>
            <person name="Villamizar G.C."/>
            <person name="Poehlein A."/>
            <person name="Mugweru J."/>
            <person name="Kipnyargis A."/>
            <person name="Kiplimo D."/>
            <person name="Orwa P."/>
            <person name="Daniel R."/>
        </authorList>
    </citation>
    <scope>NUCLEOTIDE SEQUENCE</scope>
    <source>
        <strain evidence="13">B1096_S55</strain>
    </source>
</reference>
<dbReference type="CDD" id="cd14858">
    <property type="entry name" value="TrmE_N"/>
    <property type="match status" value="1"/>
</dbReference>
<dbReference type="PROSITE" id="PS51709">
    <property type="entry name" value="G_TRME"/>
    <property type="match status" value="1"/>
</dbReference>
<gene>
    <name evidence="10 13" type="primary">mnmE</name>
    <name evidence="10" type="synonym">trmE</name>
    <name evidence="13" type="ORF">HXA33_18410</name>
</gene>
<feature type="binding site" evidence="10">
    <location>
        <position position="255"/>
    </location>
    <ligand>
        <name>Mg(2+)</name>
        <dbReference type="ChEBI" id="CHEBI:18420"/>
    </ligand>
</feature>
<dbReference type="FunFam" id="3.40.50.300:FF:000494">
    <property type="entry name" value="tRNA modification GTPase MnmE"/>
    <property type="match status" value="1"/>
</dbReference>
<dbReference type="InterPro" id="IPR027368">
    <property type="entry name" value="MnmE_dom2"/>
</dbReference>
<feature type="binding site" evidence="10">
    <location>
        <position position="458"/>
    </location>
    <ligand>
        <name>(6S)-5-formyl-5,6,7,8-tetrahydrofolate</name>
        <dbReference type="ChEBI" id="CHEBI:57457"/>
    </ligand>
</feature>
<dbReference type="GO" id="GO:0005525">
    <property type="term" value="F:GTP binding"/>
    <property type="evidence" value="ECO:0007669"/>
    <property type="project" value="UniProtKB-UniRule"/>
</dbReference>
<keyword evidence="3 10" id="KW-0819">tRNA processing</keyword>
<feature type="binding site" evidence="10">
    <location>
        <begin position="249"/>
        <end position="255"/>
    </location>
    <ligand>
        <name>GTP</name>
        <dbReference type="ChEBI" id="CHEBI:37565"/>
    </ligand>
</feature>
<dbReference type="Gene3D" id="3.40.50.300">
    <property type="entry name" value="P-loop containing nucleotide triphosphate hydrolases"/>
    <property type="match status" value="1"/>
</dbReference>
<dbReference type="Pfam" id="PF01926">
    <property type="entry name" value="MMR_HSR1"/>
    <property type="match status" value="1"/>
</dbReference>
<evidence type="ECO:0000256" key="3">
    <source>
        <dbReference type="ARBA" id="ARBA00022694"/>
    </source>
</evidence>
<feature type="binding site" evidence="10">
    <location>
        <position position="249"/>
    </location>
    <ligand>
        <name>K(+)</name>
        <dbReference type="ChEBI" id="CHEBI:29103"/>
    </ligand>
</feature>
<keyword evidence="14" id="KW-1185">Reference proteome</keyword>
<dbReference type="HAMAP" id="MF_00379">
    <property type="entry name" value="GTPase_MnmE"/>
    <property type="match status" value="1"/>
</dbReference>
<dbReference type="GO" id="GO:0005829">
    <property type="term" value="C:cytosol"/>
    <property type="evidence" value="ECO:0007669"/>
    <property type="project" value="TreeGrafter"/>
</dbReference>